<dbReference type="RefSeq" id="WP_186902294.1">
    <property type="nucleotide sequence ID" value="NZ_JACOGD010000001.1"/>
</dbReference>
<sequence length="65" mass="7337">MRLSVQPEYLNAVLASVDGHFSTARENFEVLIARAEIEEDLPRRNAHESIANNFSYFAWGIPCGL</sequence>
<gene>
    <name evidence="1" type="ORF">H8K43_01940</name>
</gene>
<keyword evidence="2" id="KW-1185">Reference proteome</keyword>
<reference evidence="1 2" key="1">
    <citation type="submission" date="2020-08" db="EMBL/GenBank/DDBJ databases">
        <title>Novel species isolated from subtropical streams in China.</title>
        <authorList>
            <person name="Lu H."/>
        </authorList>
    </citation>
    <scope>NUCLEOTIDE SEQUENCE [LARGE SCALE GENOMIC DNA]</scope>
    <source>
        <strain evidence="1 2">CY22W</strain>
    </source>
</reference>
<evidence type="ECO:0000313" key="2">
    <source>
        <dbReference type="Proteomes" id="UP000654304"/>
    </source>
</evidence>
<proteinExistence type="predicted"/>
<comment type="caution">
    <text evidence="1">The sequence shown here is derived from an EMBL/GenBank/DDBJ whole genome shotgun (WGS) entry which is preliminary data.</text>
</comment>
<dbReference type="Proteomes" id="UP000654304">
    <property type="component" value="Unassembled WGS sequence"/>
</dbReference>
<protein>
    <submittedName>
        <fullName evidence="1">Uncharacterized protein</fullName>
    </submittedName>
</protein>
<organism evidence="1 2">
    <name type="scientific">Undibacterium curvum</name>
    <dbReference type="NCBI Taxonomy" id="2762294"/>
    <lineage>
        <taxon>Bacteria</taxon>
        <taxon>Pseudomonadati</taxon>
        <taxon>Pseudomonadota</taxon>
        <taxon>Betaproteobacteria</taxon>
        <taxon>Burkholderiales</taxon>
        <taxon>Oxalobacteraceae</taxon>
        <taxon>Undibacterium</taxon>
    </lineage>
</organism>
<evidence type="ECO:0000313" key="1">
    <source>
        <dbReference type="EMBL" id="MBC3930418.1"/>
    </source>
</evidence>
<accession>A0ABR7A142</accession>
<name>A0ABR7A142_9BURK</name>
<dbReference type="EMBL" id="JACOGD010000001">
    <property type="protein sequence ID" value="MBC3930418.1"/>
    <property type="molecule type" value="Genomic_DNA"/>
</dbReference>